<accession>A0A4Q1CF90</accession>
<dbReference type="InterPro" id="IPR044929">
    <property type="entry name" value="DNA/RNA_non-sp_Endonuclease_sf"/>
</dbReference>
<dbReference type="RefSeq" id="WP_129132358.1">
    <property type="nucleotide sequence ID" value="NZ_SDHW01000006.1"/>
</dbReference>
<dbReference type="Pfam" id="PF13365">
    <property type="entry name" value="Trypsin_2"/>
    <property type="match status" value="1"/>
</dbReference>
<name>A0A4Q1CF90_9BACT</name>
<evidence type="ECO:0000313" key="6">
    <source>
        <dbReference type="Proteomes" id="UP000290204"/>
    </source>
</evidence>
<dbReference type="AlphaFoldDB" id="A0A4Q1CF90"/>
<feature type="domain" description="ENPP1-3/EXOG-like endonuclease/phosphodiesterase" evidence="3">
    <location>
        <begin position="468"/>
        <end position="691"/>
    </location>
</feature>
<evidence type="ECO:0000256" key="2">
    <source>
        <dbReference type="PIRSR" id="PIRSR640255-2"/>
    </source>
</evidence>
<sequence length="718" mass="81512">MLVTIDQLDESVKRFESWQGVSGREAANVMEEEAFISDQSPEISTATIKDNILGTAENIEKRKEMLKSAAPEPIDFAYERAIGKNDSVYSNFVELIADVQKKIGRIVVKEGSKNIGFATGFMVSDRLLLTNWHVFKSIEDVVDSEVQFYYELDMRGNPRQSVSFRLQASEFFFTCKELDYCLIAVSSVDVTETHQLSSIGYIYLDPALGKLGNEGEESLNIIHHPEGDYKQLSIRENLFKKIMPTTIWYHSDTAQGSSGSPVFNDQWQVVGLHHMGVPNRNTQGEYLDKNNQPIPRIGGKVDVSKIHWIANEGIRISVILKDVFIRFPDSSFISGLKKRPGTPFLTPVVPPVTLHEEKDKSENMQSENSNVQISFPAALLNQSGSIHLSISTKEEQKIPAPTSPSTRSMNIDESLIEAKKLEDGMDYSSCKGYLPKFLGIEIPLPLPKKPLEKFISKLNGSGAFVLKYYHYSVIHHSVRMMPVISAINVDGDNNKRLDKSKRKDVWLKDNRIDYDIQIGDSYYKGSGFDRGHMSRREDANWGKTAEEAKFFADMTCMYTNACPQIKTLNQGHTGGLWGRLETIVLENGAMQERGKAARISVFNGPIFNDQRDPVFRGIQVPMEFYKIIVWYNDRKELKATAFRLSQSDLVDDIDFEAIDIDDNLTFKEYQCSIQSLERDTKLDFSQLHQYDTYRKADGEPEREEIVSEEELKKIINSL</sequence>
<dbReference type="GO" id="GO:0016787">
    <property type="term" value="F:hydrolase activity"/>
    <property type="evidence" value="ECO:0007669"/>
    <property type="project" value="InterPro"/>
</dbReference>
<feature type="domain" description="DNA/RNA non-specific endonuclease/pyrophosphatase/phosphodiesterase" evidence="4">
    <location>
        <begin position="467"/>
        <end position="691"/>
    </location>
</feature>
<comment type="caution">
    <text evidence="5">The sequence shown here is derived from an EMBL/GenBank/DDBJ whole genome shotgun (WGS) entry which is preliminary data.</text>
</comment>
<keyword evidence="6" id="KW-1185">Reference proteome</keyword>
<dbReference type="Proteomes" id="UP000290204">
    <property type="component" value="Unassembled WGS sequence"/>
</dbReference>
<dbReference type="InterPro" id="IPR009003">
    <property type="entry name" value="Peptidase_S1_PA"/>
</dbReference>
<feature type="binding site" evidence="2">
    <location>
        <position position="569"/>
    </location>
    <ligand>
        <name>Mg(2+)</name>
        <dbReference type="ChEBI" id="CHEBI:18420"/>
        <note>catalytic</note>
    </ligand>
</feature>
<dbReference type="SMART" id="SM00477">
    <property type="entry name" value="NUC"/>
    <property type="match status" value="1"/>
</dbReference>
<dbReference type="OrthoDB" id="9770276at2"/>
<protein>
    <recommendedName>
        <fullName evidence="7">Serine protease</fullName>
    </recommendedName>
</protein>
<dbReference type="InterPro" id="IPR043504">
    <property type="entry name" value="Peptidase_S1_PA_chymotrypsin"/>
</dbReference>
<dbReference type="Gene3D" id="2.40.10.10">
    <property type="entry name" value="Trypsin-like serine proteases"/>
    <property type="match status" value="2"/>
</dbReference>
<dbReference type="PANTHER" id="PTHR13966:SF5">
    <property type="entry name" value="ENDONUCLEASE G, MITOCHONDRIAL"/>
    <property type="match status" value="1"/>
</dbReference>
<dbReference type="InterPro" id="IPR040255">
    <property type="entry name" value="Non-specific_endonuclease"/>
</dbReference>
<feature type="active site" description="Proton acceptor" evidence="1">
    <location>
        <position position="532"/>
    </location>
</feature>
<reference evidence="5 6" key="1">
    <citation type="submission" date="2019-01" db="EMBL/GenBank/DDBJ databases">
        <title>Lacibacter sp. strain TTM-7.</title>
        <authorList>
            <person name="Chen W.-M."/>
        </authorList>
    </citation>
    <scope>NUCLEOTIDE SEQUENCE [LARGE SCALE GENOMIC DNA]</scope>
    <source>
        <strain evidence="5 6">TTM-7</strain>
    </source>
</reference>
<gene>
    <name evidence="5" type="ORF">ESA94_18160</name>
</gene>
<evidence type="ECO:0000313" key="5">
    <source>
        <dbReference type="EMBL" id="RXK58556.1"/>
    </source>
</evidence>
<dbReference type="GO" id="GO:0004519">
    <property type="term" value="F:endonuclease activity"/>
    <property type="evidence" value="ECO:0007669"/>
    <property type="project" value="TreeGrafter"/>
</dbReference>
<dbReference type="Pfam" id="PF01223">
    <property type="entry name" value="Endonuclease_NS"/>
    <property type="match status" value="1"/>
</dbReference>
<keyword evidence="2" id="KW-0479">Metal-binding</keyword>
<evidence type="ECO:0000259" key="4">
    <source>
        <dbReference type="SMART" id="SM00892"/>
    </source>
</evidence>
<proteinExistence type="predicted"/>
<dbReference type="SUPFAM" id="SSF50494">
    <property type="entry name" value="Trypsin-like serine proteases"/>
    <property type="match status" value="1"/>
</dbReference>
<dbReference type="PANTHER" id="PTHR13966">
    <property type="entry name" value="ENDONUCLEASE RELATED"/>
    <property type="match status" value="1"/>
</dbReference>
<organism evidence="5 6">
    <name type="scientific">Lacibacter luteus</name>
    <dbReference type="NCBI Taxonomy" id="2508719"/>
    <lineage>
        <taxon>Bacteria</taxon>
        <taxon>Pseudomonadati</taxon>
        <taxon>Bacteroidota</taxon>
        <taxon>Chitinophagia</taxon>
        <taxon>Chitinophagales</taxon>
        <taxon>Chitinophagaceae</taxon>
        <taxon>Lacibacter</taxon>
    </lineage>
</organism>
<dbReference type="GO" id="GO:0046872">
    <property type="term" value="F:metal ion binding"/>
    <property type="evidence" value="ECO:0007669"/>
    <property type="project" value="UniProtKB-KW"/>
</dbReference>
<dbReference type="InterPro" id="IPR020821">
    <property type="entry name" value="ENPP1-3/EXOG-like_nuc-like"/>
</dbReference>
<dbReference type="SUPFAM" id="SSF54060">
    <property type="entry name" value="His-Me finger endonucleases"/>
    <property type="match status" value="1"/>
</dbReference>
<evidence type="ECO:0008006" key="7">
    <source>
        <dbReference type="Google" id="ProtNLM"/>
    </source>
</evidence>
<dbReference type="SMART" id="SM00892">
    <property type="entry name" value="Endonuclease_NS"/>
    <property type="match status" value="1"/>
</dbReference>
<dbReference type="InterPro" id="IPR044925">
    <property type="entry name" value="His-Me_finger_sf"/>
</dbReference>
<evidence type="ECO:0000259" key="3">
    <source>
        <dbReference type="SMART" id="SM00477"/>
    </source>
</evidence>
<evidence type="ECO:0000256" key="1">
    <source>
        <dbReference type="PIRSR" id="PIRSR640255-1"/>
    </source>
</evidence>
<dbReference type="GO" id="GO:0003676">
    <property type="term" value="F:nucleic acid binding"/>
    <property type="evidence" value="ECO:0007669"/>
    <property type="project" value="InterPro"/>
</dbReference>
<dbReference type="Gene3D" id="3.40.570.10">
    <property type="entry name" value="Extracellular Endonuclease, subunit A"/>
    <property type="match status" value="1"/>
</dbReference>
<dbReference type="InterPro" id="IPR001604">
    <property type="entry name" value="Endo_G_ENPP1-like_dom"/>
</dbReference>
<dbReference type="EMBL" id="SDHW01000006">
    <property type="protein sequence ID" value="RXK58556.1"/>
    <property type="molecule type" value="Genomic_DNA"/>
</dbReference>